<accession>F0XRK3</accession>
<evidence type="ECO:0000256" key="3">
    <source>
        <dbReference type="ARBA" id="ARBA00022989"/>
    </source>
</evidence>
<dbReference type="EMBL" id="GL629807">
    <property type="protein sequence ID" value="EFW99770.1"/>
    <property type="molecule type" value="Genomic_DNA"/>
</dbReference>
<keyword evidence="3 5" id="KW-1133">Transmembrane helix</keyword>
<keyword evidence="8" id="KW-1185">Reference proteome</keyword>
<evidence type="ECO:0000256" key="5">
    <source>
        <dbReference type="SAM" id="Phobius"/>
    </source>
</evidence>
<feature type="transmembrane region" description="Helical" evidence="5">
    <location>
        <begin position="104"/>
        <end position="121"/>
    </location>
</feature>
<dbReference type="STRING" id="655863.F0XRK3"/>
<dbReference type="GeneID" id="25982007"/>
<evidence type="ECO:0000259" key="6">
    <source>
        <dbReference type="PROSITE" id="PS51380"/>
    </source>
</evidence>
<comment type="subcellular location">
    <subcellularLocation>
        <location evidence="1">Membrane</location>
        <topology evidence="1">Multi-pass membrane protein</topology>
    </subcellularLocation>
</comment>
<dbReference type="AlphaFoldDB" id="F0XRK3"/>
<organism evidence="8">
    <name type="scientific">Grosmannia clavigera (strain kw1407 / UAMH 11150)</name>
    <name type="common">Blue stain fungus</name>
    <name type="synonym">Graphiocladiella clavigera</name>
    <dbReference type="NCBI Taxonomy" id="655863"/>
    <lineage>
        <taxon>Eukaryota</taxon>
        <taxon>Fungi</taxon>
        <taxon>Dikarya</taxon>
        <taxon>Ascomycota</taxon>
        <taxon>Pezizomycotina</taxon>
        <taxon>Sordariomycetes</taxon>
        <taxon>Sordariomycetidae</taxon>
        <taxon>Ophiostomatales</taxon>
        <taxon>Ophiostomataceae</taxon>
        <taxon>Leptographium</taxon>
    </lineage>
</organism>
<dbReference type="Proteomes" id="UP000007796">
    <property type="component" value="Unassembled WGS sequence"/>
</dbReference>
<dbReference type="RefSeq" id="XP_014169502.1">
    <property type="nucleotide sequence ID" value="XM_014314027.1"/>
</dbReference>
<dbReference type="FunCoup" id="F0XRK3">
    <property type="interactions" value="42"/>
</dbReference>
<dbReference type="InterPro" id="IPR004342">
    <property type="entry name" value="EXS_C"/>
</dbReference>
<dbReference type="PANTHER" id="PTHR10783">
    <property type="entry name" value="XENOTROPIC AND POLYTROPIC RETROVIRUS RECEPTOR 1-RELATED"/>
    <property type="match status" value="1"/>
</dbReference>
<dbReference type="GO" id="GO:0005737">
    <property type="term" value="C:cytoplasm"/>
    <property type="evidence" value="ECO:0007669"/>
    <property type="project" value="TreeGrafter"/>
</dbReference>
<dbReference type="PANTHER" id="PTHR10783:SF46">
    <property type="entry name" value="PROTEIN ERD1 HOMOLOG 2"/>
    <property type="match status" value="1"/>
</dbReference>
<evidence type="ECO:0000313" key="8">
    <source>
        <dbReference type="Proteomes" id="UP000007796"/>
    </source>
</evidence>
<name>F0XRK3_GROCL</name>
<dbReference type="Pfam" id="PF03124">
    <property type="entry name" value="EXS"/>
    <property type="match status" value="1"/>
</dbReference>
<dbReference type="HOGENOM" id="CLU_024081_2_1_1"/>
<gene>
    <name evidence="7" type="ORF">CMQ_88</name>
</gene>
<dbReference type="OrthoDB" id="2159384at2759"/>
<evidence type="ECO:0000256" key="2">
    <source>
        <dbReference type="ARBA" id="ARBA00022692"/>
    </source>
</evidence>
<proteinExistence type="predicted"/>
<keyword evidence="4 5" id="KW-0472">Membrane</keyword>
<dbReference type="GO" id="GO:0016020">
    <property type="term" value="C:membrane"/>
    <property type="evidence" value="ECO:0007669"/>
    <property type="project" value="UniProtKB-SubCell"/>
</dbReference>
<reference evidence="7 8" key="1">
    <citation type="journal article" date="2011" name="Proc. Natl. Acad. Sci. U.S.A.">
        <title>Genome and transcriptome analyses of the mountain pine beetle-fungal symbiont Grosmannia clavigera, a lodgepole pine pathogen.</title>
        <authorList>
            <person name="DiGuistini S."/>
            <person name="Wang Y."/>
            <person name="Liao N.Y."/>
            <person name="Taylor G."/>
            <person name="Tanguay P."/>
            <person name="Feau N."/>
            <person name="Henrissat B."/>
            <person name="Chan S.K."/>
            <person name="Hesse-Orce U."/>
            <person name="Alamouti S.M."/>
            <person name="Tsui C.K.M."/>
            <person name="Docking R.T."/>
            <person name="Levasseur A."/>
            <person name="Haridas S."/>
            <person name="Robertson G."/>
            <person name="Birol I."/>
            <person name="Holt R.A."/>
            <person name="Marra M.A."/>
            <person name="Hamelin R.C."/>
            <person name="Hirst M."/>
            <person name="Jones S.J.M."/>
            <person name="Bohlmann J."/>
            <person name="Breuil C."/>
        </authorList>
    </citation>
    <scope>NUCLEOTIDE SEQUENCE [LARGE SCALE GENOMIC DNA]</scope>
    <source>
        <strain evidence="8">kw1407 / UAMH 11150</strain>
    </source>
</reference>
<dbReference type="InParanoid" id="F0XRK3"/>
<keyword evidence="2 5" id="KW-0812">Transmembrane</keyword>
<feature type="domain" description="EXS" evidence="6">
    <location>
        <begin position="226"/>
        <end position="441"/>
    </location>
</feature>
<sequence length="442" mass="48662">MDGDPAVEPQLDALSLTLPLPYRVALLTVLGIWGWGANLHYLYGIKIDVPGLIRYPSRASSAQAPHYRTAYRLAATAATGVGLSLVFFWLLTRRDPSRVLAYDWLPMTTLGGLALLLLVPLPRRLQQLLRPSAASTAGGSGGGGGGNVVPLWASLPQDGRRRFAAMVRRVALGGLAEPQHGKFGDVLLADVVTSYAKVLGDVFVCVCMFFFPSSPGREASATDRPDRDCGGAVIVPLIMAAPSAARLRQCLIEYVRARRAREPGGQHLANALKYFSAFPVIVLSALQRPDGSPGDASAASLRQAWIIAVLINSLYSFYWDVTRDWDLTLLTEARDSVGQPWGLRRRLYIRPAPQIYYAVIAMDLMLRCTWSLKLSPHLGRVGAHGDFESSLFLMELLEVFRRWVWIFFRVETEWIRTTGNAALGADDLLLGDYQGKYDDEDD</sequence>
<dbReference type="PROSITE" id="PS51380">
    <property type="entry name" value="EXS"/>
    <property type="match status" value="1"/>
</dbReference>
<dbReference type="eggNOG" id="KOG1162">
    <property type="taxonomic scope" value="Eukaryota"/>
</dbReference>
<protein>
    <submittedName>
        <fullName evidence="7">Protein-er retention protein</fullName>
    </submittedName>
</protein>
<feature type="transmembrane region" description="Helical" evidence="5">
    <location>
        <begin position="20"/>
        <end position="43"/>
    </location>
</feature>
<evidence type="ECO:0000256" key="4">
    <source>
        <dbReference type="ARBA" id="ARBA00023136"/>
    </source>
</evidence>
<evidence type="ECO:0000313" key="7">
    <source>
        <dbReference type="EMBL" id="EFW99770.1"/>
    </source>
</evidence>
<evidence type="ECO:0000256" key="1">
    <source>
        <dbReference type="ARBA" id="ARBA00004141"/>
    </source>
</evidence>
<feature type="transmembrane region" description="Helical" evidence="5">
    <location>
        <begin position="70"/>
        <end position="92"/>
    </location>
</feature>